<dbReference type="GeneID" id="37025020"/>
<sequence length="184" mass="20968">MRWERCAEYGIERGRELVGMALALSWSVPACQTDQAIFSLATSPRLAAPRSLVFRSPFATEGRHVTRNMPPAENTERGLSDRRRAVWSKRLRSKTTSDVPSTRTDSIQAPKHIEAKAQFCMIDRLMLILGRPPNLILQEAEARKGANARRAGKQASCGTCSTMRFKEWSWSDRRFYSVARWQPR</sequence>
<reference evidence="1 2" key="1">
    <citation type="journal article" date="2018" name="Mol. Biol. Evol.">
        <title>Broad Genomic Sampling Reveals a Smut Pathogenic Ancestry of the Fungal Clade Ustilaginomycotina.</title>
        <authorList>
            <person name="Kijpornyongpan T."/>
            <person name="Mondo S.J."/>
            <person name="Barry K."/>
            <person name="Sandor L."/>
            <person name="Lee J."/>
            <person name="Lipzen A."/>
            <person name="Pangilinan J."/>
            <person name="LaButti K."/>
            <person name="Hainaut M."/>
            <person name="Henrissat B."/>
            <person name="Grigoriev I.V."/>
            <person name="Spatafora J.W."/>
            <person name="Aime M.C."/>
        </authorList>
    </citation>
    <scope>NUCLEOTIDE SEQUENCE [LARGE SCALE GENOMIC DNA]</scope>
    <source>
        <strain evidence="1 2">MCA 5214</strain>
    </source>
</reference>
<name>A0A316UVW5_9BASI</name>
<dbReference type="EMBL" id="KZ819663">
    <property type="protein sequence ID" value="PWN29372.1"/>
    <property type="molecule type" value="Genomic_DNA"/>
</dbReference>
<dbReference type="Proteomes" id="UP000245884">
    <property type="component" value="Unassembled WGS sequence"/>
</dbReference>
<gene>
    <name evidence="1" type="ORF">BDZ90DRAFT_106977</name>
</gene>
<organism evidence="1 2">
    <name type="scientific">Jaminaea rosea</name>
    <dbReference type="NCBI Taxonomy" id="1569628"/>
    <lineage>
        <taxon>Eukaryota</taxon>
        <taxon>Fungi</taxon>
        <taxon>Dikarya</taxon>
        <taxon>Basidiomycota</taxon>
        <taxon>Ustilaginomycotina</taxon>
        <taxon>Exobasidiomycetes</taxon>
        <taxon>Microstromatales</taxon>
        <taxon>Microstromatales incertae sedis</taxon>
        <taxon>Jaminaea</taxon>
    </lineage>
</organism>
<evidence type="ECO:0000313" key="1">
    <source>
        <dbReference type="EMBL" id="PWN29372.1"/>
    </source>
</evidence>
<accession>A0A316UVW5</accession>
<dbReference type="RefSeq" id="XP_025363984.1">
    <property type="nucleotide sequence ID" value="XM_025503197.1"/>
</dbReference>
<protein>
    <submittedName>
        <fullName evidence="1">Uncharacterized protein</fullName>
    </submittedName>
</protein>
<evidence type="ECO:0000313" key="2">
    <source>
        <dbReference type="Proteomes" id="UP000245884"/>
    </source>
</evidence>
<keyword evidence="2" id="KW-1185">Reference proteome</keyword>
<proteinExistence type="predicted"/>
<dbReference type="AlphaFoldDB" id="A0A316UVW5"/>